<protein>
    <recommendedName>
        <fullName evidence="4">Protein yippee-like</fullName>
    </recommendedName>
</protein>
<gene>
    <name evidence="6" type="ORF">THASP1DRAFT_17949</name>
</gene>
<reference evidence="7" key="1">
    <citation type="journal article" date="2018" name="Nat. Microbiol.">
        <title>Leveraging single-cell genomics to expand the fungal tree of life.</title>
        <authorList>
            <person name="Ahrendt S.R."/>
            <person name="Quandt C.A."/>
            <person name="Ciobanu D."/>
            <person name="Clum A."/>
            <person name="Salamov A."/>
            <person name="Andreopoulos B."/>
            <person name="Cheng J.F."/>
            <person name="Woyke T."/>
            <person name="Pelin A."/>
            <person name="Henrissat B."/>
            <person name="Reynolds N.K."/>
            <person name="Benny G.L."/>
            <person name="Smith M.E."/>
            <person name="James T.Y."/>
            <person name="Grigoriev I.V."/>
        </authorList>
    </citation>
    <scope>NUCLEOTIDE SEQUENCE [LARGE SCALE GENOMIC DNA]</scope>
    <source>
        <strain evidence="7">RSA 1356</strain>
    </source>
</reference>
<sequence length="110" mass="12560">MGLIHKQFLSGNRIYGCSGCKTHLATKDGVMSTAFQGQHGRAYLFQTVVNVIEGPPQDRPMTTGLHTVRDIKCCECYQVIGWRYVKAYNEDQRYKEGRYILEKELLIVVS</sequence>
<evidence type="ECO:0000256" key="1">
    <source>
        <dbReference type="ARBA" id="ARBA00005613"/>
    </source>
</evidence>
<dbReference type="STRING" id="78915.A0A4P9XLR6"/>
<keyword evidence="3" id="KW-0862">Zinc</keyword>
<evidence type="ECO:0000256" key="4">
    <source>
        <dbReference type="RuleBase" id="RU110713"/>
    </source>
</evidence>
<evidence type="ECO:0000313" key="7">
    <source>
        <dbReference type="Proteomes" id="UP000271241"/>
    </source>
</evidence>
<evidence type="ECO:0000259" key="5">
    <source>
        <dbReference type="PROSITE" id="PS51792"/>
    </source>
</evidence>
<dbReference type="InterPro" id="IPR039058">
    <property type="entry name" value="Yippee_fam"/>
</dbReference>
<accession>A0A4P9XLR6</accession>
<keyword evidence="2" id="KW-0479">Metal-binding</keyword>
<organism evidence="6 7">
    <name type="scientific">Thamnocephalis sphaerospora</name>
    <dbReference type="NCBI Taxonomy" id="78915"/>
    <lineage>
        <taxon>Eukaryota</taxon>
        <taxon>Fungi</taxon>
        <taxon>Fungi incertae sedis</taxon>
        <taxon>Zoopagomycota</taxon>
        <taxon>Zoopagomycotina</taxon>
        <taxon>Zoopagomycetes</taxon>
        <taxon>Zoopagales</taxon>
        <taxon>Sigmoideomycetaceae</taxon>
        <taxon>Thamnocephalis</taxon>
    </lineage>
</organism>
<proteinExistence type="inferred from homology"/>
<name>A0A4P9XLR6_9FUNG</name>
<dbReference type="EMBL" id="KZ992811">
    <property type="protein sequence ID" value="RKP06823.1"/>
    <property type="molecule type" value="Genomic_DNA"/>
</dbReference>
<dbReference type="InterPro" id="IPR034751">
    <property type="entry name" value="Yippee"/>
</dbReference>
<dbReference type="AlphaFoldDB" id="A0A4P9XLR6"/>
<evidence type="ECO:0000256" key="3">
    <source>
        <dbReference type="ARBA" id="ARBA00022833"/>
    </source>
</evidence>
<dbReference type="InterPro" id="IPR004910">
    <property type="entry name" value="Yippee/Mis18/Cereblon"/>
</dbReference>
<keyword evidence="7" id="KW-1185">Reference proteome</keyword>
<evidence type="ECO:0000256" key="2">
    <source>
        <dbReference type="ARBA" id="ARBA00022723"/>
    </source>
</evidence>
<dbReference type="PANTHER" id="PTHR13848">
    <property type="entry name" value="PROTEIN YIPPEE-LIKE CG15309-RELATED"/>
    <property type="match status" value="1"/>
</dbReference>
<evidence type="ECO:0000313" key="6">
    <source>
        <dbReference type="EMBL" id="RKP06823.1"/>
    </source>
</evidence>
<dbReference type="OrthoDB" id="6407410at2759"/>
<dbReference type="Proteomes" id="UP000271241">
    <property type="component" value="Unassembled WGS sequence"/>
</dbReference>
<dbReference type="GO" id="GO:0046872">
    <property type="term" value="F:metal ion binding"/>
    <property type="evidence" value="ECO:0007669"/>
    <property type="project" value="UniProtKB-KW"/>
</dbReference>
<comment type="similarity">
    <text evidence="1 4">Belongs to the yippee family.</text>
</comment>
<dbReference type="Pfam" id="PF03226">
    <property type="entry name" value="Yippee-Mis18"/>
    <property type="match status" value="1"/>
</dbReference>
<dbReference type="PROSITE" id="PS51792">
    <property type="entry name" value="YIPPEE"/>
    <property type="match status" value="1"/>
</dbReference>
<feature type="domain" description="Yippee" evidence="5">
    <location>
        <begin position="13"/>
        <end position="110"/>
    </location>
</feature>